<sequence>MKIAVIGCTHAGTSAILNSKKLYPEAEITVYERNDNISFLSCGIALYVGGVIDDVEKLFYCSPEELTKLNVNTKMKHDVLSVDMENKKLKVKNLITNEEIEDTFDKLIITTGSWPVIPNIEGADLENVLLCKNYKHSKEITSKMDESKNVVVVGAGYIGVELVEAFQLKGKNVTLIDTNDRILGRYLDREFTDIAEESLKEKNIKLALNQTVTKIEGKDGKVSKVITDKGEYEADLVILSIGFRPNTELFKGKLDMLNNGAIIVDEYMRTSKEDVFAAGDSATIIFNPTGKSEYIPLATNAVRMGYLVAKNLKEPTLKYIGTQGTSGIKIYDYSISSTGITESSAKAQGMDVKSVTIEDTNRPVFMPEYYDLKLKVVYEKETRKIIGAQIVSKTDLTQSINTMSVCIQKEVTIDELATIDFFFQPHFNKPWNFLNVAGLSAE</sequence>
<dbReference type="Pfam" id="PF02852">
    <property type="entry name" value="Pyr_redox_dim"/>
    <property type="match status" value="1"/>
</dbReference>
<dbReference type="OrthoDB" id="9802028at2"/>
<evidence type="ECO:0000256" key="3">
    <source>
        <dbReference type="ARBA" id="ARBA00022630"/>
    </source>
</evidence>
<dbReference type="PANTHER" id="PTHR43429:SF1">
    <property type="entry name" value="NAD(P)H SULFUR OXIDOREDUCTASE (COA-DEPENDENT)"/>
    <property type="match status" value="1"/>
</dbReference>
<evidence type="ECO:0000256" key="1">
    <source>
        <dbReference type="ARBA" id="ARBA00001974"/>
    </source>
</evidence>
<dbReference type="Proteomes" id="UP000006094">
    <property type="component" value="Chromosome"/>
</dbReference>
<dbReference type="SUPFAM" id="SSF51905">
    <property type="entry name" value="FAD/NAD(P)-binding domain"/>
    <property type="match status" value="1"/>
</dbReference>
<dbReference type="SUPFAM" id="SSF55424">
    <property type="entry name" value="FAD/NAD-linked reductases, dimerisation (C-terminal) domain"/>
    <property type="match status" value="1"/>
</dbReference>
<dbReference type="KEGG" id="cad:Curi_c25410"/>
<comment type="cofactor">
    <cofactor evidence="1">
        <name>FAD</name>
        <dbReference type="ChEBI" id="CHEBI:57692"/>
    </cofactor>
</comment>
<keyword evidence="3" id="KW-0285">Flavoprotein</keyword>
<dbReference type="EMBL" id="CP003326">
    <property type="protein sequence ID" value="AFS79536.1"/>
    <property type="molecule type" value="Genomic_DNA"/>
</dbReference>
<dbReference type="NCBIfam" id="NF007123">
    <property type="entry name" value="PRK09564.1"/>
    <property type="match status" value="1"/>
</dbReference>
<comment type="similarity">
    <text evidence="2">Belongs to the class-III pyridine nucleotide-disulfide oxidoreductase family.</text>
</comment>
<evidence type="ECO:0000313" key="10">
    <source>
        <dbReference type="Proteomes" id="UP000006094"/>
    </source>
</evidence>
<dbReference type="PRINTS" id="PR00368">
    <property type="entry name" value="FADPNR"/>
</dbReference>
<dbReference type="Gene3D" id="3.30.390.30">
    <property type="match status" value="1"/>
</dbReference>
<evidence type="ECO:0000313" key="9">
    <source>
        <dbReference type="EMBL" id="AFS79536.1"/>
    </source>
</evidence>
<evidence type="ECO:0000256" key="5">
    <source>
        <dbReference type="ARBA" id="ARBA00023002"/>
    </source>
</evidence>
<dbReference type="eggNOG" id="COG0446">
    <property type="taxonomic scope" value="Bacteria"/>
</dbReference>
<dbReference type="STRING" id="1128398.Curi_c25410"/>
<dbReference type="InterPro" id="IPR036188">
    <property type="entry name" value="FAD/NAD-bd_sf"/>
</dbReference>
<name>K0B4P3_GOTA9</name>
<dbReference type="Pfam" id="PF07992">
    <property type="entry name" value="Pyr_redox_2"/>
    <property type="match status" value="1"/>
</dbReference>
<feature type="domain" description="Pyridine nucleotide-disulphide oxidoreductase dimerisation" evidence="7">
    <location>
        <begin position="328"/>
        <end position="428"/>
    </location>
</feature>
<evidence type="ECO:0000256" key="6">
    <source>
        <dbReference type="ARBA" id="ARBA00023284"/>
    </source>
</evidence>
<accession>K0B4P3</accession>
<feature type="domain" description="FAD/NAD(P)-binding" evidence="8">
    <location>
        <begin position="1"/>
        <end position="305"/>
    </location>
</feature>
<evidence type="ECO:0000259" key="8">
    <source>
        <dbReference type="Pfam" id="PF07992"/>
    </source>
</evidence>
<gene>
    <name evidence="9" type="primary">nox</name>
    <name evidence="9" type="ordered locus">Curi_c25410</name>
</gene>
<dbReference type="InterPro" id="IPR016156">
    <property type="entry name" value="FAD/NAD-linked_Rdtase_dimer_sf"/>
</dbReference>
<dbReference type="GO" id="GO:0016491">
    <property type="term" value="F:oxidoreductase activity"/>
    <property type="evidence" value="ECO:0007669"/>
    <property type="project" value="UniProtKB-KW"/>
</dbReference>
<evidence type="ECO:0000259" key="7">
    <source>
        <dbReference type="Pfam" id="PF02852"/>
    </source>
</evidence>
<keyword evidence="5 9" id="KW-0560">Oxidoreductase</keyword>
<dbReference type="RefSeq" id="WP_014968670.1">
    <property type="nucleotide sequence ID" value="NC_018664.1"/>
</dbReference>
<evidence type="ECO:0000256" key="2">
    <source>
        <dbReference type="ARBA" id="ARBA00009130"/>
    </source>
</evidence>
<dbReference type="InterPro" id="IPR023753">
    <property type="entry name" value="FAD/NAD-binding_dom"/>
</dbReference>
<dbReference type="PRINTS" id="PR00411">
    <property type="entry name" value="PNDRDTASEI"/>
</dbReference>
<dbReference type="HOGENOM" id="CLU_003291_1_0_9"/>
<dbReference type="PATRIC" id="fig|1128398.3.peg.2616"/>
<keyword evidence="6" id="KW-0676">Redox-active center</keyword>
<dbReference type="InterPro" id="IPR050260">
    <property type="entry name" value="FAD-bd_OxRdtase"/>
</dbReference>
<proteinExistence type="inferred from homology"/>
<dbReference type="InterPro" id="IPR004099">
    <property type="entry name" value="Pyr_nucl-diS_OxRdtase_dimer"/>
</dbReference>
<reference evidence="9 10" key="1">
    <citation type="journal article" date="2012" name="PLoS ONE">
        <title>The purine-utilizing bacterium Clostridium acidurici 9a: a genome-guided metabolic reconsideration.</title>
        <authorList>
            <person name="Hartwich K."/>
            <person name="Poehlein A."/>
            <person name="Daniel R."/>
        </authorList>
    </citation>
    <scope>NUCLEOTIDE SEQUENCE [LARGE SCALE GENOMIC DNA]</scope>
    <source>
        <strain evidence="10">ATCC 7906 / DSM 604 / BCRC 14475 / CIP 104303 / KCTC 5404 / NCIMB 10678 / 9a</strain>
    </source>
</reference>
<protein>
    <submittedName>
        <fullName evidence="9">NADH oxidase Nox</fullName>
        <ecNumber evidence="9">1.6.99.3</ecNumber>
    </submittedName>
</protein>
<evidence type="ECO:0000256" key="4">
    <source>
        <dbReference type="ARBA" id="ARBA00022827"/>
    </source>
</evidence>
<dbReference type="EC" id="1.6.99.3" evidence="9"/>
<keyword evidence="4" id="KW-0274">FAD</keyword>
<keyword evidence="10" id="KW-1185">Reference proteome</keyword>
<dbReference type="AlphaFoldDB" id="K0B4P3"/>
<dbReference type="Gene3D" id="3.50.50.60">
    <property type="entry name" value="FAD/NAD(P)-binding domain"/>
    <property type="match status" value="2"/>
</dbReference>
<dbReference type="PANTHER" id="PTHR43429">
    <property type="entry name" value="PYRIDINE NUCLEOTIDE-DISULFIDE OXIDOREDUCTASE DOMAIN-CONTAINING"/>
    <property type="match status" value="1"/>
</dbReference>
<organism evidence="9 10">
    <name type="scientific">Gottschalkia acidurici (strain ATCC 7906 / DSM 604 / BCRC 14475 / CIP 104303 / KCTC 5404 / NCIMB 10678 / 9a)</name>
    <name type="common">Clostridium acidurici</name>
    <dbReference type="NCBI Taxonomy" id="1128398"/>
    <lineage>
        <taxon>Bacteria</taxon>
        <taxon>Bacillati</taxon>
        <taxon>Bacillota</taxon>
        <taxon>Tissierellia</taxon>
        <taxon>Tissierellales</taxon>
        <taxon>Gottschalkiaceae</taxon>
        <taxon>Gottschalkia</taxon>
    </lineage>
</organism>